<evidence type="ECO:0000313" key="1">
    <source>
        <dbReference type="EMBL" id="MBY6218723.1"/>
    </source>
</evidence>
<dbReference type="AlphaFoldDB" id="A0A9Q3XCY3"/>
<accession>A0A9Q3XCY3</accession>
<dbReference type="RefSeq" id="WP_222405443.1">
    <property type="nucleotide sequence ID" value="NZ_JAHVKP010000001.1"/>
</dbReference>
<gene>
    <name evidence="1" type="ORF">KUV31_10275</name>
</gene>
<dbReference type="Proteomes" id="UP000824927">
    <property type="component" value="Unassembled WGS sequence"/>
</dbReference>
<organism evidence="1 2">
    <name type="scientific">Qipengyuania aquimaris</name>
    <dbReference type="NCBI Taxonomy" id="255984"/>
    <lineage>
        <taxon>Bacteria</taxon>
        <taxon>Pseudomonadati</taxon>
        <taxon>Pseudomonadota</taxon>
        <taxon>Alphaproteobacteria</taxon>
        <taxon>Sphingomonadales</taxon>
        <taxon>Erythrobacteraceae</taxon>
        <taxon>Qipengyuania</taxon>
    </lineage>
</organism>
<comment type="caution">
    <text evidence="1">The sequence shown here is derived from an EMBL/GenBank/DDBJ whole genome shotgun (WGS) entry which is preliminary data.</text>
</comment>
<protein>
    <submittedName>
        <fullName evidence="1">Uncharacterized protein</fullName>
    </submittedName>
</protein>
<reference evidence="1" key="1">
    <citation type="submission" date="2021-06" db="EMBL/GenBank/DDBJ databases">
        <title>50 bacteria genomes isolated from Dapeng, Shenzhen, China.</title>
        <authorList>
            <person name="Zheng W."/>
            <person name="Yu S."/>
            <person name="Huang Y."/>
        </authorList>
    </citation>
    <scope>NUCLEOTIDE SEQUENCE</scope>
    <source>
        <strain evidence="1">DP4N28-2</strain>
    </source>
</reference>
<sequence length="75" mass="8457">MSGLRYYRGLHGEVIPVAEDTIARAPRIHTREPFPFASAAARLGDRRDTFASVVRHCPWIDDAMELKSVRCMLTA</sequence>
<dbReference type="EMBL" id="JAHVKP010000001">
    <property type="protein sequence ID" value="MBY6218723.1"/>
    <property type="molecule type" value="Genomic_DNA"/>
</dbReference>
<evidence type="ECO:0000313" key="2">
    <source>
        <dbReference type="Proteomes" id="UP000824927"/>
    </source>
</evidence>
<name>A0A9Q3XCY3_9SPHN</name>
<proteinExistence type="predicted"/>